<gene>
    <name evidence="1" type="ORF">S03H2_51181</name>
</gene>
<organism evidence="1">
    <name type="scientific">marine sediment metagenome</name>
    <dbReference type="NCBI Taxonomy" id="412755"/>
    <lineage>
        <taxon>unclassified sequences</taxon>
        <taxon>metagenomes</taxon>
        <taxon>ecological metagenomes</taxon>
    </lineage>
</organism>
<comment type="caution">
    <text evidence="1">The sequence shown here is derived from an EMBL/GenBank/DDBJ whole genome shotgun (WGS) entry which is preliminary data.</text>
</comment>
<protein>
    <submittedName>
        <fullName evidence="1">Uncharacterized protein</fullName>
    </submittedName>
</protein>
<dbReference type="AlphaFoldDB" id="X1HP29"/>
<sequence length="53" mass="5409">IKIDLAPSANFGQCALQAAFAAAPVFLKALMDCLTGVAPPSGGYLPGDRSRCN</sequence>
<proteinExistence type="predicted"/>
<name>X1HP29_9ZZZZ</name>
<evidence type="ECO:0000313" key="1">
    <source>
        <dbReference type="EMBL" id="GAH71247.1"/>
    </source>
</evidence>
<accession>X1HP29</accession>
<feature type="non-terminal residue" evidence="1">
    <location>
        <position position="1"/>
    </location>
</feature>
<dbReference type="EMBL" id="BARU01032451">
    <property type="protein sequence ID" value="GAH71247.1"/>
    <property type="molecule type" value="Genomic_DNA"/>
</dbReference>
<reference evidence="1" key="1">
    <citation type="journal article" date="2014" name="Front. Microbiol.">
        <title>High frequency of phylogenetically diverse reductive dehalogenase-homologous genes in deep subseafloor sedimentary metagenomes.</title>
        <authorList>
            <person name="Kawai M."/>
            <person name="Futagami T."/>
            <person name="Toyoda A."/>
            <person name="Takaki Y."/>
            <person name="Nishi S."/>
            <person name="Hori S."/>
            <person name="Arai W."/>
            <person name="Tsubouchi T."/>
            <person name="Morono Y."/>
            <person name="Uchiyama I."/>
            <person name="Ito T."/>
            <person name="Fujiyama A."/>
            <person name="Inagaki F."/>
            <person name="Takami H."/>
        </authorList>
    </citation>
    <scope>NUCLEOTIDE SEQUENCE</scope>
    <source>
        <strain evidence="1">Expedition CK06-06</strain>
    </source>
</reference>